<dbReference type="RefSeq" id="WP_047720214.1">
    <property type="nucleotide sequence ID" value="NZ_CP011597.1"/>
</dbReference>
<protein>
    <recommendedName>
        <fullName evidence="3">DNA polymerase V</fullName>
    </recommendedName>
</protein>
<dbReference type="EMBL" id="JAGKON010000165">
    <property type="protein sequence ID" value="MBQ0604791.1"/>
    <property type="molecule type" value="Genomic_DNA"/>
</dbReference>
<proteinExistence type="predicted"/>
<sequence length="108" mass="11560">MGFPSPANDYAQRALTVDMICGTGPNTRTIETATGYVVIDVSLKPKQNSTVMIAYSGITDFAKVMGRTLITRDGEAIEGEALNDVEVKGVVTFIINRATQDDDGCPVM</sequence>
<keyword evidence="2" id="KW-1185">Reference proteome</keyword>
<accession>A0AAP2BSY9</accession>
<comment type="caution">
    <text evidence="1">The sequence shown here is derived from an EMBL/GenBank/DDBJ whole genome shotgun (WGS) entry which is preliminary data.</text>
</comment>
<reference evidence="1 2" key="1">
    <citation type="submission" date="2021-03" db="EMBL/GenBank/DDBJ databases">
        <authorList>
            <person name="Stanton E."/>
        </authorList>
    </citation>
    <scope>NUCLEOTIDE SEQUENCE [LARGE SCALE GENOMIC DNA]</scope>
    <source>
        <strain evidence="1 2">2020EL-00037</strain>
    </source>
</reference>
<organism evidence="1 2">
    <name type="scientific">Klebsiella oxytoca</name>
    <dbReference type="NCBI Taxonomy" id="571"/>
    <lineage>
        <taxon>Bacteria</taxon>
        <taxon>Pseudomonadati</taxon>
        <taxon>Pseudomonadota</taxon>
        <taxon>Gammaproteobacteria</taxon>
        <taxon>Enterobacterales</taxon>
        <taxon>Enterobacteriaceae</taxon>
        <taxon>Klebsiella/Raoultella group</taxon>
        <taxon>Klebsiella</taxon>
    </lineage>
</organism>
<dbReference type="AlphaFoldDB" id="A0AAP2BSY9"/>
<evidence type="ECO:0008006" key="3">
    <source>
        <dbReference type="Google" id="ProtNLM"/>
    </source>
</evidence>
<gene>
    <name evidence="1" type="ORF">J7S78_34150</name>
</gene>
<evidence type="ECO:0000313" key="1">
    <source>
        <dbReference type="EMBL" id="MBQ0604791.1"/>
    </source>
</evidence>
<dbReference type="Proteomes" id="UP000673434">
    <property type="component" value="Unassembled WGS sequence"/>
</dbReference>
<evidence type="ECO:0000313" key="2">
    <source>
        <dbReference type="Proteomes" id="UP000673434"/>
    </source>
</evidence>
<name>A0AAP2BSY9_KLEOX</name>